<keyword evidence="6" id="KW-1185">Reference proteome</keyword>
<dbReference type="PANTHER" id="PTHR43567">
    <property type="entry name" value="FLAVOREDOXIN-RELATED-RELATED"/>
    <property type="match status" value="1"/>
</dbReference>
<evidence type="ECO:0000313" key="5">
    <source>
        <dbReference type="EMBL" id="PPK78500.1"/>
    </source>
</evidence>
<evidence type="ECO:0000259" key="4">
    <source>
        <dbReference type="Pfam" id="PF01613"/>
    </source>
</evidence>
<dbReference type="InterPro" id="IPR052174">
    <property type="entry name" value="Flavoredoxin"/>
</dbReference>
<comment type="caution">
    <text evidence="5">The sequence shown here is derived from an EMBL/GenBank/DDBJ whole genome shotgun (WGS) entry which is preliminary data.</text>
</comment>
<evidence type="ECO:0000256" key="3">
    <source>
        <dbReference type="ARBA" id="ARBA00038054"/>
    </source>
</evidence>
<protein>
    <submittedName>
        <fullName evidence="5">Flavin reductase (DIM6/NTAB) family NADH-FMN oxidoreductase RutF</fullName>
    </submittedName>
</protein>
<dbReference type="Proteomes" id="UP000237749">
    <property type="component" value="Unassembled WGS sequence"/>
</dbReference>
<keyword evidence="2" id="KW-0285">Flavoprotein</keyword>
<accession>A0A2S6HLX5</accession>
<evidence type="ECO:0000256" key="1">
    <source>
        <dbReference type="ARBA" id="ARBA00001917"/>
    </source>
</evidence>
<feature type="domain" description="Flavin reductase like" evidence="4">
    <location>
        <begin position="14"/>
        <end position="129"/>
    </location>
</feature>
<dbReference type="RefSeq" id="WP_104438915.1">
    <property type="nucleotide sequence ID" value="NZ_PTJA01000014.1"/>
</dbReference>
<dbReference type="PANTHER" id="PTHR43567:SF1">
    <property type="entry name" value="FLAVOREDOXIN"/>
    <property type="match status" value="1"/>
</dbReference>
<reference evidence="5 6" key="1">
    <citation type="submission" date="2018-02" db="EMBL/GenBank/DDBJ databases">
        <title>Genomic Encyclopedia of Archaeal and Bacterial Type Strains, Phase II (KMG-II): from individual species to whole genera.</title>
        <authorList>
            <person name="Goeker M."/>
        </authorList>
    </citation>
    <scope>NUCLEOTIDE SEQUENCE [LARGE SCALE GENOMIC DNA]</scope>
    <source>
        <strain evidence="5 6">DSM 3808</strain>
    </source>
</reference>
<comment type="cofactor">
    <cofactor evidence="1">
        <name>FMN</name>
        <dbReference type="ChEBI" id="CHEBI:58210"/>
    </cofactor>
</comment>
<dbReference type="GO" id="GO:0010181">
    <property type="term" value="F:FMN binding"/>
    <property type="evidence" value="ECO:0007669"/>
    <property type="project" value="InterPro"/>
</dbReference>
<evidence type="ECO:0000256" key="2">
    <source>
        <dbReference type="ARBA" id="ARBA00022630"/>
    </source>
</evidence>
<sequence>MKKVNVNYEKLYYGFPVVLVSYYDTDGTPNVTTVSSSYTLRDMMALGFSSKGYGIKRIKEVSDFVVNIADSSMEEAVKFCGSKTGAECKKFDSIGLTPVASDVVHAPVIKECPISIECSLTDVIESGNHLGITNILAKIKGRLVAEEHLNREGRLNVSAFDDIIYMGDGVSRGFRNMK</sequence>
<name>A0A2S6HLX5_9FIRM</name>
<dbReference type="Pfam" id="PF01613">
    <property type="entry name" value="Flavin_Reduct"/>
    <property type="match status" value="1"/>
</dbReference>
<proteinExistence type="inferred from homology"/>
<dbReference type="InterPro" id="IPR002563">
    <property type="entry name" value="Flavin_Rdtase-like_dom"/>
</dbReference>
<dbReference type="SUPFAM" id="SSF50475">
    <property type="entry name" value="FMN-binding split barrel"/>
    <property type="match status" value="1"/>
</dbReference>
<gene>
    <name evidence="5" type="ORF">BXY41_1142</name>
</gene>
<comment type="similarity">
    <text evidence="3">Belongs to the flavoredoxin family.</text>
</comment>
<dbReference type="GO" id="GO:0016646">
    <property type="term" value="F:oxidoreductase activity, acting on the CH-NH group of donors, NAD or NADP as acceptor"/>
    <property type="evidence" value="ECO:0007669"/>
    <property type="project" value="UniProtKB-ARBA"/>
</dbReference>
<dbReference type="InterPro" id="IPR012349">
    <property type="entry name" value="Split_barrel_FMN-bd"/>
</dbReference>
<organism evidence="5 6">
    <name type="scientific">Lacrimispora xylanisolvens</name>
    <dbReference type="NCBI Taxonomy" id="384636"/>
    <lineage>
        <taxon>Bacteria</taxon>
        <taxon>Bacillati</taxon>
        <taxon>Bacillota</taxon>
        <taxon>Clostridia</taxon>
        <taxon>Lachnospirales</taxon>
        <taxon>Lachnospiraceae</taxon>
        <taxon>Lacrimispora</taxon>
    </lineage>
</organism>
<dbReference type="Gene3D" id="2.30.110.10">
    <property type="entry name" value="Electron Transport, Fmn-binding Protein, Chain A"/>
    <property type="match status" value="1"/>
</dbReference>
<evidence type="ECO:0000313" key="6">
    <source>
        <dbReference type="Proteomes" id="UP000237749"/>
    </source>
</evidence>
<dbReference type="EMBL" id="PTJA01000014">
    <property type="protein sequence ID" value="PPK78500.1"/>
    <property type="molecule type" value="Genomic_DNA"/>
</dbReference>
<dbReference type="OrthoDB" id="9812754at2"/>
<dbReference type="AlphaFoldDB" id="A0A2S6HLX5"/>